<dbReference type="EMBL" id="VOEI01000001">
    <property type="protein sequence ID" value="TWR27835.1"/>
    <property type="molecule type" value="Genomic_DNA"/>
</dbReference>
<name>A0A563U910_9SPHI</name>
<protein>
    <submittedName>
        <fullName evidence="1">Uncharacterized protein</fullName>
    </submittedName>
</protein>
<keyword evidence="2" id="KW-1185">Reference proteome</keyword>
<evidence type="ECO:0000313" key="1">
    <source>
        <dbReference type="EMBL" id="TWR27835.1"/>
    </source>
</evidence>
<gene>
    <name evidence="1" type="ORF">FPZ42_01080</name>
</gene>
<evidence type="ECO:0000313" key="2">
    <source>
        <dbReference type="Proteomes" id="UP000318010"/>
    </source>
</evidence>
<comment type="caution">
    <text evidence="1">The sequence shown here is derived from an EMBL/GenBank/DDBJ whole genome shotgun (WGS) entry which is preliminary data.</text>
</comment>
<proteinExistence type="predicted"/>
<dbReference type="AlphaFoldDB" id="A0A563U910"/>
<dbReference type="Proteomes" id="UP000318010">
    <property type="component" value="Unassembled WGS sequence"/>
</dbReference>
<sequence length="179" mass="20034">MTDSVCNCLTRVDLQTVKGKADATAIFTNCFVKHANLLFEVAEEKHVDTGDKAGMRQIGIDIGKNLFRQNCQAFSEISIKMASKELEERDDDADISNKSIGTFKRIDNKGFNYVVILSGGKEKSFLWFGQFQGYDKFTGPITGLVGKKLKICWKQTEAYLPGAKGYFQLKEITAIEILK</sequence>
<accession>A0A563U910</accession>
<dbReference type="OrthoDB" id="792415at2"/>
<dbReference type="RefSeq" id="WP_146268652.1">
    <property type="nucleotide sequence ID" value="NZ_VOEI01000001.1"/>
</dbReference>
<reference evidence="1 2" key="1">
    <citation type="submission" date="2019-07" db="EMBL/GenBank/DDBJ databases">
        <authorList>
            <person name="Kim J."/>
        </authorList>
    </citation>
    <scope>NUCLEOTIDE SEQUENCE [LARGE SCALE GENOMIC DNA]</scope>
    <source>
        <strain evidence="1 2">MJ1a</strain>
    </source>
</reference>
<organism evidence="1 2">
    <name type="scientific">Mucilaginibacter achroorhodeus</name>
    <dbReference type="NCBI Taxonomy" id="2599294"/>
    <lineage>
        <taxon>Bacteria</taxon>
        <taxon>Pseudomonadati</taxon>
        <taxon>Bacteroidota</taxon>
        <taxon>Sphingobacteriia</taxon>
        <taxon>Sphingobacteriales</taxon>
        <taxon>Sphingobacteriaceae</taxon>
        <taxon>Mucilaginibacter</taxon>
    </lineage>
</organism>